<gene>
    <name evidence="3" type="ORF">TWF481_006112</name>
</gene>
<feature type="signal peptide" evidence="2">
    <location>
        <begin position="1"/>
        <end position="26"/>
    </location>
</feature>
<feature type="region of interest" description="Disordered" evidence="1">
    <location>
        <begin position="88"/>
        <end position="147"/>
    </location>
</feature>
<comment type="caution">
    <text evidence="3">The sequence shown here is derived from an EMBL/GenBank/DDBJ whole genome shotgun (WGS) entry which is preliminary data.</text>
</comment>
<feature type="chain" id="PRO_5043979105" evidence="2">
    <location>
        <begin position="27"/>
        <end position="619"/>
    </location>
</feature>
<reference evidence="3 4" key="1">
    <citation type="submission" date="2023-08" db="EMBL/GenBank/DDBJ databases">
        <authorList>
            <person name="Palmer J.M."/>
        </authorList>
    </citation>
    <scope>NUCLEOTIDE SEQUENCE [LARGE SCALE GENOMIC DNA]</scope>
    <source>
        <strain evidence="3 4">TWF481</strain>
    </source>
</reference>
<protein>
    <submittedName>
        <fullName evidence="3">Uncharacterized protein</fullName>
    </submittedName>
</protein>
<feature type="region of interest" description="Disordered" evidence="1">
    <location>
        <begin position="576"/>
        <end position="619"/>
    </location>
</feature>
<dbReference type="AlphaFoldDB" id="A0AAV9WH50"/>
<dbReference type="Proteomes" id="UP001370758">
    <property type="component" value="Unassembled WGS sequence"/>
</dbReference>
<feature type="compositionally biased region" description="Low complexity" evidence="1">
    <location>
        <begin position="129"/>
        <end position="142"/>
    </location>
</feature>
<feature type="compositionally biased region" description="Polar residues" evidence="1">
    <location>
        <begin position="587"/>
        <end position="597"/>
    </location>
</feature>
<evidence type="ECO:0000313" key="4">
    <source>
        <dbReference type="Proteomes" id="UP001370758"/>
    </source>
</evidence>
<evidence type="ECO:0000256" key="2">
    <source>
        <dbReference type="SAM" id="SignalP"/>
    </source>
</evidence>
<sequence>MPTKYHVRPSLLGLLLGLLLFNFISAQMTGGTDPTGNNPNNPPNTQVEAPAVATNQEAVEEFISETSGGVPTAEEVAAEAVQQSQDLGVGNEPVNGAVNDPGTQQAQVAGQTNPQPTGPANPNDDSAYPNININNPPRNNQPLTANSGANRITLPMEIAQEIYSTYAPKLEEARQRRFPEGYPGPEVSPVEPSSDDIWATEVYTSLIIRPETWQRFFNQTTLFGYGETDLVEYVWWACSNVQNYRISLDELFLSLARWVKRTDQDLYARLNTVWGGLGKIMKMVSNRDFNPKEGKISGVYAPGICDTPGGYLAAPTPQEWKTNKKGRDALKNALLKKLLDYKQLRPNEILLNDGVFIAVFSVLVTGQRGLAGWLTDELTPVMRDINAKCCADRNLLANTHMRPAGLWDRKTMGYKAYWNEKYGKIYRYIPPDFSYWNAWESKNVERSPEKLQMLIYATHATAAGLTRGAMAFMTELFVDFSAKVWALGQYAGLPDPDFGYAEANRPFKPVSFTLSPKFMVGAAEKGSTHFLYGASYPSDYPVGLEYWDDAAEIERNRWRDQELDIIRAHADLFDREKAAEPDEVPVSGQSTGASTPRNGPGNKIGNSATQYRAVKKPRK</sequence>
<evidence type="ECO:0000256" key="1">
    <source>
        <dbReference type="SAM" id="MobiDB-lite"/>
    </source>
</evidence>
<keyword evidence="4" id="KW-1185">Reference proteome</keyword>
<dbReference type="EMBL" id="JAVHJL010000003">
    <property type="protein sequence ID" value="KAK6507689.1"/>
    <property type="molecule type" value="Genomic_DNA"/>
</dbReference>
<name>A0AAV9WH50_9PEZI</name>
<keyword evidence="2" id="KW-0732">Signal</keyword>
<feature type="compositionally biased region" description="Polar residues" evidence="1">
    <location>
        <begin position="101"/>
        <end position="124"/>
    </location>
</feature>
<proteinExistence type="predicted"/>
<evidence type="ECO:0000313" key="3">
    <source>
        <dbReference type="EMBL" id="KAK6507689.1"/>
    </source>
</evidence>
<organism evidence="3 4">
    <name type="scientific">Arthrobotrys musiformis</name>
    <dbReference type="NCBI Taxonomy" id="47236"/>
    <lineage>
        <taxon>Eukaryota</taxon>
        <taxon>Fungi</taxon>
        <taxon>Dikarya</taxon>
        <taxon>Ascomycota</taxon>
        <taxon>Pezizomycotina</taxon>
        <taxon>Orbiliomycetes</taxon>
        <taxon>Orbiliales</taxon>
        <taxon>Orbiliaceae</taxon>
        <taxon>Arthrobotrys</taxon>
    </lineage>
</organism>
<accession>A0AAV9WH50</accession>